<dbReference type="Gene3D" id="1.10.10.2830">
    <property type="match status" value="1"/>
</dbReference>
<evidence type="ECO:0000313" key="4">
    <source>
        <dbReference type="EMBL" id="THV19866.1"/>
    </source>
</evidence>
<keyword evidence="5" id="KW-1185">Reference proteome</keyword>
<feature type="compositionally biased region" description="Low complexity" evidence="2">
    <location>
        <begin position="11"/>
        <end position="21"/>
    </location>
</feature>
<comment type="caution">
    <text evidence="4">The sequence shown here is derived from an EMBL/GenBank/DDBJ whole genome shotgun (WGS) entry which is preliminary data.</text>
</comment>
<gene>
    <name evidence="4" type="primary">repB</name>
    <name evidence="4" type="ORF">FAA97_20020</name>
</gene>
<dbReference type="Pfam" id="PF07506">
    <property type="entry name" value="RepB"/>
    <property type="match status" value="1"/>
</dbReference>
<accession>A0A4V4HLW7</accession>
<name>A0A4V4HLW7_9HYPH</name>
<dbReference type="InterPro" id="IPR004437">
    <property type="entry name" value="ParB/RepB/Spo0J"/>
</dbReference>
<dbReference type="AlphaFoldDB" id="A0A4V4HLW7"/>
<dbReference type="EMBL" id="STGV01000009">
    <property type="protein sequence ID" value="THV19866.1"/>
    <property type="molecule type" value="Genomic_DNA"/>
</dbReference>
<dbReference type="GO" id="GO:0007059">
    <property type="term" value="P:chromosome segregation"/>
    <property type="evidence" value="ECO:0007669"/>
    <property type="project" value="TreeGrafter"/>
</dbReference>
<evidence type="ECO:0000256" key="2">
    <source>
        <dbReference type="SAM" id="MobiDB-lite"/>
    </source>
</evidence>
<dbReference type="Proteomes" id="UP000308828">
    <property type="component" value="Unassembled WGS sequence"/>
</dbReference>
<feature type="domain" description="ParB-like N-terminal" evidence="3">
    <location>
        <begin position="65"/>
        <end position="153"/>
    </location>
</feature>
<dbReference type="InterPro" id="IPR050336">
    <property type="entry name" value="Chromosome_partition/occlusion"/>
</dbReference>
<proteinExistence type="inferred from homology"/>
<evidence type="ECO:0000256" key="1">
    <source>
        <dbReference type="ARBA" id="ARBA00006295"/>
    </source>
</evidence>
<dbReference type="InterPro" id="IPR037972">
    <property type="entry name" value="RepB_N"/>
</dbReference>
<dbReference type="GO" id="GO:0003677">
    <property type="term" value="F:DNA binding"/>
    <property type="evidence" value="ECO:0007669"/>
    <property type="project" value="InterPro"/>
</dbReference>
<dbReference type="PANTHER" id="PTHR33375:SF1">
    <property type="entry name" value="CHROMOSOME-PARTITIONING PROTEIN PARB-RELATED"/>
    <property type="match status" value="1"/>
</dbReference>
<dbReference type="RefSeq" id="WP_136600350.1">
    <property type="nucleotide sequence ID" value="NZ_STGV01000009.1"/>
</dbReference>
<reference evidence="4 5" key="1">
    <citation type="submission" date="2019-04" db="EMBL/GenBank/DDBJ databases">
        <title>Genome sequence of strain shin9-1.</title>
        <authorList>
            <person name="Gao J."/>
            <person name="Sun J."/>
        </authorList>
    </citation>
    <scope>NUCLEOTIDE SEQUENCE [LARGE SCALE GENOMIC DNA]</scope>
    <source>
        <strain evidence="5">shin9-1</strain>
    </source>
</reference>
<dbReference type="InterPro" id="IPR003115">
    <property type="entry name" value="ParB_N"/>
</dbReference>
<dbReference type="CDD" id="cd16405">
    <property type="entry name" value="RepB_like_N"/>
    <property type="match status" value="1"/>
</dbReference>
<dbReference type="GO" id="GO:0005694">
    <property type="term" value="C:chromosome"/>
    <property type="evidence" value="ECO:0007669"/>
    <property type="project" value="TreeGrafter"/>
</dbReference>
<evidence type="ECO:0000259" key="3">
    <source>
        <dbReference type="SMART" id="SM00470"/>
    </source>
</evidence>
<dbReference type="InterPro" id="IPR017819">
    <property type="entry name" value="Plasmid_partition_RepB"/>
</dbReference>
<dbReference type="PANTHER" id="PTHR33375">
    <property type="entry name" value="CHROMOSOME-PARTITIONING PROTEIN PARB-RELATED"/>
    <property type="match status" value="1"/>
</dbReference>
<dbReference type="SUPFAM" id="SSF110849">
    <property type="entry name" value="ParB/Sulfiredoxin"/>
    <property type="match status" value="1"/>
</dbReference>
<dbReference type="InterPro" id="IPR036086">
    <property type="entry name" value="ParB/Sulfiredoxin_sf"/>
</dbReference>
<dbReference type="Pfam" id="PF02195">
    <property type="entry name" value="ParB_N"/>
    <property type="match status" value="1"/>
</dbReference>
<organism evidence="4 5">
    <name type="scientific">Peteryoungia ipomoeae</name>
    <dbReference type="NCBI Taxonomy" id="1210932"/>
    <lineage>
        <taxon>Bacteria</taxon>
        <taxon>Pseudomonadati</taxon>
        <taxon>Pseudomonadota</taxon>
        <taxon>Alphaproteobacteria</taxon>
        <taxon>Hyphomicrobiales</taxon>
        <taxon>Rhizobiaceae</taxon>
        <taxon>Peteryoungia</taxon>
    </lineage>
</organism>
<dbReference type="InterPro" id="IPR011111">
    <property type="entry name" value="Plasmid_RepB"/>
</dbReference>
<sequence>MSRKNLFADIPATSSPSAAAPLARPLQGVSNGAMSAVKRSVNDLKERSRRADEIEKGLADGQIVIEIDPSLVEPSFVQDRMEGDIDGLRESIKEQGQQVPILVRLHPEKDGRYQVAFGHRRLRALKDLGLQAKAIVRELSDEQLVIAQGQENNEREDLSFIEKARFAARLKERFSRDVIMSSMSVAKSDLSTMLTLVEALPAEIIDTIGPAPGVGRRSWQELSELLEKTGDPQEALRAARSMQNLPSPERFKAVISILKPRKPEKGAPGVLSTSEGERLALVKNSKSKVELTIDKKTSPEFAAFVLDKLPDLFRDYRLNYQRKTGE</sequence>
<protein>
    <submittedName>
        <fullName evidence="4">Plasmid partitioning protein RepB</fullName>
    </submittedName>
</protein>
<feature type="region of interest" description="Disordered" evidence="2">
    <location>
        <begin position="1"/>
        <end position="21"/>
    </location>
</feature>
<dbReference type="NCBIfam" id="TIGR00180">
    <property type="entry name" value="parB_part"/>
    <property type="match status" value="1"/>
</dbReference>
<dbReference type="OrthoDB" id="7908920at2"/>
<dbReference type="NCBIfam" id="TIGR03454">
    <property type="entry name" value="partition_RepB"/>
    <property type="match status" value="1"/>
</dbReference>
<comment type="similarity">
    <text evidence="1">Belongs to the ParB family.</text>
</comment>
<dbReference type="SMART" id="SM00470">
    <property type="entry name" value="ParB"/>
    <property type="match status" value="1"/>
</dbReference>
<dbReference type="Gene3D" id="3.90.1530.30">
    <property type="match status" value="1"/>
</dbReference>
<evidence type="ECO:0000313" key="5">
    <source>
        <dbReference type="Proteomes" id="UP000308828"/>
    </source>
</evidence>